<dbReference type="SMART" id="SM00175">
    <property type="entry name" value="RAB"/>
    <property type="match status" value="1"/>
</dbReference>
<dbReference type="GO" id="GO:0005525">
    <property type="term" value="F:GTP binding"/>
    <property type="evidence" value="ECO:0007669"/>
    <property type="project" value="UniProtKB-KW"/>
</dbReference>
<proteinExistence type="predicted"/>
<dbReference type="Pfam" id="PF00071">
    <property type="entry name" value="Ras"/>
    <property type="match status" value="1"/>
</dbReference>
<dbReference type="RefSeq" id="XP_013411499.1">
    <property type="nucleotide sequence ID" value="XM_013556045.2"/>
</dbReference>
<dbReference type="PROSITE" id="PS51419">
    <property type="entry name" value="RAB"/>
    <property type="match status" value="1"/>
</dbReference>
<evidence type="ECO:0000256" key="1">
    <source>
        <dbReference type="ARBA" id="ARBA00004236"/>
    </source>
</evidence>
<organism evidence="8 9">
    <name type="scientific">Lingula anatina</name>
    <name type="common">Brachiopod</name>
    <name type="synonym">Lingula unguis</name>
    <dbReference type="NCBI Taxonomy" id="7574"/>
    <lineage>
        <taxon>Eukaryota</taxon>
        <taxon>Metazoa</taxon>
        <taxon>Spiralia</taxon>
        <taxon>Lophotrochozoa</taxon>
        <taxon>Brachiopoda</taxon>
        <taxon>Linguliformea</taxon>
        <taxon>Lingulata</taxon>
        <taxon>Lingulida</taxon>
        <taxon>Linguloidea</taxon>
        <taxon>Lingulidae</taxon>
        <taxon>Lingula</taxon>
    </lineage>
</organism>
<protein>
    <recommendedName>
        <fullName evidence="2">small monomeric GTPase</fullName>
        <ecNumber evidence="2">3.6.5.2</ecNumber>
    </recommendedName>
</protein>
<dbReference type="PRINTS" id="PR00449">
    <property type="entry name" value="RASTRNSFRMNG"/>
</dbReference>
<dbReference type="GO" id="GO:0005886">
    <property type="term" value="C:plasma membrane"/>
    <property type="evidence" value="ECO:0007669"/>
    <property type="project" value="UniProtKB-SubCell"/>
</dbReference>
<comment type="subcellular location">
    <subcellularLocation>
        <location evidence="1">Cell membrane</location>
    </subcellularLocation>
</comment>
<dbReference type="PROSITE" id="PS51421">
    <property type="entry name" value="RAS"/>
    <property type="match status" value="1"/>
</dbReference>
<keyword evidence="8" id="KW-1185">Reference proteome</keyword>
<gene>
    <name evidence="9" type="primary">LOC106174470</name>
</gene>
<evidence type="ECO:0000256" key="3">
    <source>
        <dbReference type="ARBA" id="ARBA00022475"/>
    </source>
</evidence>
<accession>A0A1S3JNG2</accession>
<dbReference type="GeneID" id="106174470"/>
<dbReference type="SUPFAM" id="SSF52540">
    <property type="entry name" value="P-loop containing nucleoside triphosphate hydrolases"/>
    <property type="match status" value="1"/>
</dbReference>
<dbReference type="NCBIfam" id="TIGR00231">
    <property type="entry name" value="small_GTP"/>
    <property type="match status" value="1"/>
</dbReference>
<evidence type="ECO:0000256" key="4">
    <source>
        <dbReference type="ARBA" id="ARBA00022741"/>
    </source>
</evidence>
<dbReference type="InterPro" id="IPR027417">
    <property type="entry name" value="P-loop_NTPase"/>
</dbReference>
<name>A0A1S3JNG2_LINAN</name>
<reference evidence="9" key="1">
    <citation type="submission" date="2025-08" db="UniProtKB">
        <authorList>
            <consortium name="RefSeq"/>
        </authorList>
    </citation>
    <scope>IDENTIFICATION</scope>
    <source>
        <tissue evidence="9">Gonads</tissue>
    </source>
</reference>
<evidence type="ECO:0000256" key="2">
    <source>
        <dbReference type="ARBA" id="ARBA00011984"/>
    </source>
</evidence>
<evidence type="ECO:0000313" key="9">
    <source>
        <dbReference type="RefSeq" id="XP_013411499.1"/>
    </source>
</evidence>
<dbReference type="OrthoDB" id="5976022at2759"/>
<dbReference type="SMART" id="SM00174">
    <property type="entry name" value="RHO"/>
    <property type="match status" value="1"/>
</dbReference>
<dbReference type="GO" id="GO:0007165">
    <property type="term" value="P:signal transduction"/>
    <property type="evidence" value="ECO:0007669"/>
    <property type="project" value="InterPro"/>
</dbReference>
<keyword evidence="6" id="KW-0342">GTP-binding</keyword>
<evidence type="ECO:0000313" key="8">
    <source>
        <dbReference type="Proteomes" id="UP000085678"/>
    </source>
</evidence>
<dbReference type="Gene3D" id="3.40.50.300">
    <property type="entry name" value="P-loop containing nucleotide triphosphate hydrolases"/>
    <property type="match status" value="1"/>
</dbReference>
<evidence type="ECO:0000256" key="7">
    <source>
        <dbReference type="ARBA" id="ARBA00023136"/>
    </source>
</evidence>
<sequence length="188" mass="22188">MALTMQFVCHRFLDYHDPTIEDAYQHQAVIDGEAAQLDILDTAGQPEFTAMRDQYMREGEGFIICYSMIERRSFEEAIAYKQLIDRVRNRDDIPCVLAANKCDLEELRKVSTEEGRQLAQQFDCPFYETSAALRTNVDDTFSSLIREIRRKEKEAMIALEKRNRKRNRARRIQNFFQRINVFKRTESS</sequence>
<dbReference type="InterPro" id="IPR005225">
    <property type="entry name" value="Small_GTP-bd"/>
</dbReference>
<dbReference type="FunFam" id="3.40.50.300:FF:000343">
    <property type="entry name" value="Ras family gtpase"/>
    <property type="match status" value="1"/>
</dbReference>
<keyword evidence="7" id="KW-0472">Membrane</keyword>
<dbReference type="InterPro" id="IPR001806">
    <property type="entry name" value="Small_GTPase"/>
</dbReference>
<keyword evidence="5" id="KW-0378">Hydrolase</keyword>
<dbReference type="InterPro" id="IPR020849">
    <property type="entry name" value="Small_GTPase_Ras-type"/>
</dbReference>
<dbReference type="AlphaFoldDB" id="A0A1S3JNG2"/>
<dbReference type="SMART" id="SM00173">
    <property type="entry name" value="RAS"/>
    <property type="match status" value="1"/>
</dbReference>
<keyword evidence="4" id="KW-0547">Nucleotide-binding</keyword>
<evidence type="ECO:0000256" key="6">
    <source>
        <dbReference type="ARBA" id="ARBA00023134"/>
    </source>
</evidence>
<dbReference type="GO" id="GO:0003925">
    <property type="term" value="F:G protein activity"/>
    <property type="evidence" value="ECO:0007669"/>
    <property type="project" value="UniProtKB-EC"/>
</dbReference>
<dbReference type="PANTHER" id="PTHR24070">
    <property type="entry name" value="RAS, DI-RAS, AND RHEB FAMILY MEMBERS OF SMALL GTPASE SUPERFAMILY"/>
    <property type="match status" value="1"/>
</dbReference>
<dbReference type="Proteomes" id="UP000085678">
    <property type="component" value="Unplaced"/>
</dbReference>
<evidence type="ECO:0000256" key="5">
    <source>
        <dbReference type="ARBA" id="ARBA00022801"/>
    </source>
</evidence>
<dbReference type="EC" id="3.6.5.2" evidence="2"/>
<keyword evidence="3" id="KW-1003">Cell membrane</keyword>